<evidence type="ECO:0000256" key="4">
    <source>
        <dbReference type="ARBA" id="ARBA00023136"/>
    </source>
</evidence>
<dbReference type="GO" id="GO:0005230">
    <property type="term" value="F:extracellular ligand-gated monoatomic ion channel activity"/>
    <property type="evidence" value="ECO:0007669"/>
    <property type="project" value="InterPro"/>
</dbReference>
<feature type="domain" description="Neurotransmitter-gated ion-channel ligand-binding" evidence="7">
    <location>
        <begin position="30"/>
        <end position="241"/>
    </location>
</feature>
<feature type="transmembrane region" description="Helical" evidence="5">
    <location>
        <begin position="418"/>
        <end position="441"/>
    </location>
</feature>
<dbReference type="SUPFAM" id="SSF63712">
    <property type="entry name" value="Nicotinic receptor ligand binding domain-like"/>
    <property type="match status" value="1"/>
</dbReference>
<dbReference type="GO" id="GO:0004888">
    <property type="term" value="F:transmembrane signaling receptor activity"/>
    <property type="evidence" value="ECO:0007669"/>
    <property type="project" value="InterPro"/>
</dbReference>
<evidence type="ECO:0000256" key="5">
    <source>
        <dbReference type="SAM" id="Phobius"/>
    </source>
</evidence>
<keyword evidence="3 5" id="KW-1133">Transmembrane helix</keyword>
<feature type="transmembrane region" description="Helical" evidence="5">
    <location>
        <begin position="275"/>
        <end position="294"/>
    </location>
</feature>
<evidence type="ECO:0000313" key="9">
    <source>
        <dbReference type="Proteomes" id="UP000311919"/>
    </source>
</evidence>
<dbReference type="Pfam" id="PF02931">
    <property type="entry name" value="Neur_chan_LBD"/>
    <property type="match status" value="1"/>
</dbReference>
<comment type="caution">
    <text evidence="8">The sequence shown here is derived from an EMBL/GenBank/DDBJ whole genome shotgun (WGS) entry which is preliminary data.</text>
</comment>
<organism evidence="8 9">
    <name type="scientific">Schistosoma japonicum</name>
    <name type="common">Blood fluke</name>
    <dbReference type="NCBI Taxonomy" id="6182"/>
    <lineage>
        <taxon>Eukaryota</taxon>
        <taxon>Metazoa</taxon>
        <taxon>Spiralia</taxon>
        <taxon>Lophotrochozoa</taxon>
        <taxon>Platyhelminthes</taxon>
        <taxon>Trematoda</taxon>
        <taxon>Digenea</taxon>
        <taxon>Strigeidida</taxon>
        <taxon>Schistosomatoidea</taxon>
        <taxon>Schistosomatidae</taxon>
        <taxon>Schistosoma</taxon>
    </lineage>
</organism>
<evidence type="ECO:0000256" key="2">
    <source>
        <dbReference type="ARBA" id="ARBA00022692"/>
    </source>
</evidence>
<dbReference type="OrthoDB" id="5809364at2759"/>
<feature type="chain" id="PRO_5021410391" evidence="6">
    <location>
        <begin position="24"/>
        <end position="450"/>
    </location>
</feature>
<dbReference type="InterPro" id="IPR036719">
    <property type="entry name" value="Neuro-gated_channel_TM_sf"/>
</dbReference>
<comment type="subcellular location">
    <subcellularLocation>
        <location evidence="1">Membrane</location>
        <topology evidence="1">Multi-pass membrane protein</topology>
    </subcellularLocation>
</comment>
<dbReference type="GO" id="GO:0016020">
    <property type="term" value="C:membrane"/>
    <property type="evidence" value="ECO:0007669"/>
    <property type="project" value="UniProtKB-SubCell"/>
</dbReference>
<evidence type="ECO:0000256" key="3">
    <source>
        <dbReference type="ARBA" id="ARBA00022989"/>
    </source>
</evidence>
<reference evidence="8 9" key="1">
    <citation type="submission" date="2019-03" db="EMBL/GenBank/DDBJ databases">
        <title>An improved genome assembly of the fluke Schistosoma japonicum.</title>
        <authorList>
            <person name="Hu W."/>
            <person name="Luo F."/>
            <person name="Yin M."/>
            <person name="Mo X."/>
            <person name="Sun C."/>
            <person name="Wu Q."/>
            <person name="Zhu B."/>
            <person name="Xiang M."/>
            <person name="Wang J."/>
            <person name="Wang Y."/>
            <person name="Zhang T."/>
            <person name="Xu B."/>
            <person name="Zheng H."/>
            <person name="Feng Z."/>
        </authorList>
    </citation>
    <scope>NUCLEOTIDE SEQUENCE [LARGE SCALE GENOMIC DNA]</scope>
    <source>
        <strain evidence="8">HuSjv2</strain>
        <tissue evidence="8">Worms</tissue>
    </source>
</reference>
<protein>
    <submittedName>
        <fullName evidence="8">Acetylcholine receptor subunit gamma isoform 1</fullName>
    </submittedName>
</protein>
<keyword evidence="8" id="KW-0675">Receptor</keyword>
<feature type="signal peptide" evidence="6">
    <location>
        <begin position="1"/>
        <end position="23"/>
    </location>
</feature>
<keyword evidence="2 5" id="KW-0812">Transmembrane</keyword>
<keyword evidence="4 5" id="KW-0472">Membrane</keyword>
<sequence>MYQLFIDLTLILINPIIFNTVLGKSYEEILTNHLIKQPNLWLQPSSCPYDCQKPLPVNLTYNVIQVVKLSHSDETLILSGWFTIRWMDYRLKWEPSDFGDLENILIFKSIHLWRPDLAFGNRKRNGLFDLASGNNASRLMIESNGYVTWLHGSVLELSCPLDMTKLPFDRQKCYLVLTTLYSSIKQLEINLKIDHLSIDNSFMPNANHSEWIIEEIGYHSSVYLRQTNLKYQYLVISITLKHEPLYFVTFVVAPFTLISMLTCSIFTLSCPSDRLVTALSLFFGASVYVITVSSNTPRSVSQIPLLGIYLLNQLGLMGLATVVAVMNNHFAQVNSRLECFGNPVKKRYSTIKKRNVKLREESLLRKFSYDELRNYDDYHRNYPQKMFSYSPTSSLENFKVKYTTDLTQPCSRRKYNRYYVTSIIDLLSILIYLTLSTWNWIYCFFVLPNK</sequence>
<gene>
    <name evidence="8" type="ORF">EWB00_006346</name>
</gene>
<dbReference type="STRING" id="6182.A0A4Z2CYY6"/>
<evidence type="ECO:0000256" key="1">
    <source>
        <dbReference type="ARBA" id="ARBA00004141"/>
    </source>
</evidence>
<dbReference type="InterPro" id="IPR006201">
    <property type="entry name" value="Neur_channel"/>
</dbReference>
<dbReference type="InterPro" id="IPR038050">
    <property type="entry name" value="Neuro_actylchol_rec"/>
</dbReference>
<dbReference type="EMBL" id="SKCS01000395">
    <property type="protein sequence ID" value="TNN09466.1"/>
    <property type="molecule type" value="Genomic_DNA"/>
</dbReference>
<feature type="transmembrane region" description="Helical" evidence="5">
    <location>
        <begin position="306"/>
        <end position="326"/>
    </location>
</feature>
<dbReference type="Proteomes" id="UP000311919">
    <property type="component" value="Unassembled WGS sequence"/>
</dbReference>
<evidence type="ECO:0000313" key="8">
    <source>
        <dbReference type="EMBL" id="TNN09466.1"/>
    </source>
</evidence>
<dbReference type="AlphaFoldDB" id="A0A4Z2CYY6"/>
<dbReference type="PRINTS" id="PR00252">
    <property type="entry name" value="NRIONCHANNEL"/>
</dbReference>
<dbReference type="Gene3D" id="2.70.170.10">
    <property type="entry name" value="Neurotransmitter-gated ion-channel ligand-binding domain"/>
    <property type="match status" value="1"/>
</dbReference>
<keyword evidence="9" id="KW-1185">Reference proteome</keyword>
<name>A0A4Z2CYY6_SCHJA</name>
<keyword evidence="6" id="KW-0732">Signal</keyword>
<dbReference type="Gene3D" id="1.20.58.390">
    <property type="entry name" value="Neurotransmitter-gated ion-channel transmembrane domain"/>
    <property type="match status" value="1"/>
</dbReference>
<evidence type="ECO:0000259" key="7">
    <source>
        <dbReference type="Pfam" id="PF02931"/>
    </source>
</evidence>
<dbReference type="PANTHER" id="PTHR18945">
    <property type="entry name" value="NEUROTRANSMITTER GATED ION CHANNEL"/>
    <property type="match status" value="1"/>
</dbReference>
<dbReference type="CDD" id="cd18989">
    <property type="entry name" value="LGIC_ECD_cation"/>
    <property type="match status" value="1"/>
</dbReference>
<dbReference type="InterPro" id="IPR036734">
    <property type="entry name" value="Neur_chan_lig-bd_sf"/>
</dbReference>
<accession>A0A4Z2CYY6</accession>
<evidence type="ECO:0000256" key="6">
    <source>
        <dbReference type="SAM" id="SignalP"/>
    </source>
</evidence>
<proteinExistence type="predicted"/>
<dbReference type="SUPFAM" id="SSF90112">
    <property type="entry name" value="Neurotransmitter-gated ion-channel transmembrane pore"/>
    <property type="match status" value="1"/>
</dbReference>
<feature type="transmembrane region" description="Helical" evidence="5">
    <location>
        <begin position="245"/>
        <end position="268"/>
    </location>
</feature>
<dbReference type="InterPro" id="IPR006202">
    <property type="entry name" value="Neur_chan_lig-bd"/>
</dbReference>